<evidence type="ECO:0008006" key="3">
    <source>
        <dbReference type="Google" id="ProtNLM"/>
    </source>
</evidence>
<accession>A0ABY0ANZ9</accession>
<dbReference type="InterPro" id="IPR009987">
    <property type="entry name" value="IM_PilM"/>
</dbReference>
<comment type="caution">
    <text evidence="1">The sequence shown here is derived from an EMBL/GenBank/DDBJ whole genome shotgun (WGS) entry which is preliminary data.</text>
</comment>
<gene>
    <name evidence="1" type="ORF">EKN94_20985</name>
</gene>
<proteinExistence type="predicted"/>
<dbReference type="RefSeq" id="WP_071882541.1">
    <property type="nucleotide sequence ID" value="NZ_RXRX01000018.1"/>
</dbReference>
<dbReference type="Gene3D" id="3.30.450.360">
    <property type="match status" value="1"/>
</dbReference>
<sequence length="144" mass="15456">MLSLNNLIFIVLLVITTSLTASLLQSQSEKIDRANIDVNARALLVYVDAASVYTTSNPNASGILTSKLSLPSWFKQTNGYTVYSDSLNTFVYTPAYPGLMSRLRTMTHGSKTLGISNQSTIILNGGLAVSKPAAVPANQVVFIL</sequence>
<evidence type="ECO:0000313" key="1">
    <source>
        <dbReference type="EMBL" id="RTN19052.1"/>
    </source>
</evidence>
<dbReference type="Proteomes" id="UP000278241">
    <property type="component" value="Unassembled WGS sequence"/>
</dbReference>
<reference evidence="1 2" key="1">
    <citation type="submission" date="2018-12" db="EMBL/GenBank/DDBJ databases">
        <title>The Batch Genome Submission of Enterobacter spp. strains.</title>
        <authorList>
            <person name="Wei L."/>
            <person name="Wu W."/>
            <person name="Lin J."/>
            <person name="Zhang X."/>
            <person name="Feng Y."/>
            <person name="Zong Z."/>
        </authorList>
    </citation>
    <scope>NUCLEOTIDE SEQUENCE [LARGE SCALE GENOMIC DNA]</scope>
    <source>
        <strain evidence="1 2">WCHEM090044</strain>
    </source>
</reference>
<dbReference type="EMBL" id="RXRX01000018">
    <property type="protein sequence ID" value="RTN19052.1"/>
    <property type="molecule type" value="Genomic_DNA"/>
</dbReference>
<evidence type="ECO:0000313" key="2">
    <source>
        <dbReference type="Proteomes" id="UP000278241"/>
    </source>
</evidence>
<organism evidence="1 2">
    <name type="scientific">Enterobacter quasimori</name>
    <dbReference type="NCBI Taxonomy" id="2838947"/>
    <lineage>
        <taxon>Bacteria</taxon>
        <taxon>Pseudomonadati</taxon>
        <taxon>Pseudomonadota</taxon>
        <taxon>Gammaproteobacteria</taxon>
        <taxon>Enterobacterales</taxon>
        <taxon>Enterobacteriaceae</taxon>
        <taxon>Enterobacter</taxon>
    </lineage>
</organism>
<name>A0ABY0ANZ9_9ENTR</name>
<protein>
    <recommendedName>
        <fullName evidence="3">PilM protein</fullName>
    </recommendedName>
</protein>
<dbReference type="Pfam" id="PF07419">
    <property type="entry name" value="PilM"/>
    <property type="match status" value="1"/>
</dbReference>
<keyword evidence="2" id="KW-1185">Reference proteome</keyword>